<accession>A0ABS9MRX6</accession>
<keyword evidence="4 8" id="KW-0547">Nucleotide-binding</keyword>
<evidence type="ECO:0000256" key="5">
    <source>
        <dbReference type="ARBA" id="ARBA00022842"/>
    </source>
</evidence>
<feature type="binding site" evidence="8">
    <location>
        <position position="105"/>
    </location>
    <ligand>
        <name>GTP</name>
        <dbReference type="ChEBI" id="CHEBI:37565"/>
    </ligand>
</feature>
<evidence type="ECO:0000256" key="6">
    <source>
        <dbReference type="ARBA" id="ARBA00023134"/>
    </source>
</evidence>
<comment type="caution">
    <text evidence="8">Lacks conserved residue(s) required for the propagation of feature annotation.</text>
</comment>
<sequence>MRIYGLILAGGRATRMGGVDKGLQLFRGRPLALNAFERLKSQTDEILLSANRSEEVYRRLFPAGTKILPDLRPGFAGPLAGLEAAMASIPEGERTCAWIVTVPCDCPFFPEDLVERLKEFRTPALAVAQGCPQPSFLWVPASFLPLVSAYLDSGQHRLGAWARQAGCREVDFPDLSSFQNCNSFEELSQAESNISFPRE</sequence>
<keyword evidence="5 8" id="KW-0460">Magnesium</keyword>
<name>A0ABS9MRX6_9BURK</name>
<comment type="cofactor">
    <cofactor evidence="8">
        <name>Mg(2+)</name>
        <dbReference type="ChEBI" id="CHEBI:18420"/>
    </cofactor>
</comment>
<keyword evidence="1 8" id="KW-0963">Cytoplasm</keyword>
<protein>
    <recommendedName>
        <fullName evidence="8">Molybdenum cofactor guanylyltransferase</fullName>
        <shortName evidence="8">MoCo guanylyltransferase</shortName>
        <ecNumber evidence="8">2.7.7.77</ecNumber>
    </recommendedName>
    <alternativeName>
        <fullName evidence="8">GTP:molybdopterin guanylyltransferase</fullName>
    </alternativeName>
    <alternativeName>
        <fullName evidence="8">Mo-MPT guanylyltransferase</fullName>
    </alternativeName>
    <alternativeName>
        <fullName evidence="8">Molybdopterin guanylyltransferase</fullName>
    </alternativeName>
    <alternativeName>
        <fullName evidence="8">Molybdopterin-guanine dinucleotide synthase</fullName>
        <shortName evidence="8">MGD synthase</shortName>
    </alternativeName>
</protein>
<feature type="binding site" evidence="8">
    <location>
        <position position="70"/>
    </location>
    <ligand>
        <name>GTP</name>
        <dbReference type="ChEBI" id="CHEBI:37565"/>
    </ligand>
</feature>
<comment type="function">
    <text evidence="8">Transfers a GMP moiety from GTP to Mo-molybdopterin (Mo-MPT) cofactor (Moco or molybdenum cofactor) to form Mo-molybdopterin guanine dinucleotide (Mo-MGD) cofactor.</text>
</comment>
<comment type="subcellular location">
    <subcellularLocation>
        <location evidence="8">Cytoplasm</location>
    </subcellularLocation>
</comment>
<dbReference type="EC" id="2.7.7.77" evidence="8"/>
<evidence type="ECO:0000313" key="10">
    <source>
        <dbReference type="EMBL" id="MCG5031376.1"/>
    </source>
</evidence>
<feature type="binding site" evidence="8">
    <location>
        <position position="105"/>
    </location>
    <ligand>
        <name>Mg(2+)</name>
        <dbReference type="ChEBI" id="CHEBI:18420"/>
    </ligand>
</feature>
<dbReference type="EMBL" id="JAKNCT010000009">
    <property type="protein sequence ID" value="MCG5031376.1"/>
    <property type="molecule type" value="Genomic_DNA"/>
</dbReference>
<evidence type="ECO:0000259" key="9">
    <source>
        <dbReference type="Pfam" id="PF12804"/>
    </source>
</evidence>
<dbReference type="GO" id="GO:0061603">
    <property type="term" value="F:molybdenum cofactor guanylyltransferase activity"/>
    <property type="evidence" value="ECO:0007669"/>
    <property type="project" value="UniProtKB-EC"/>
</dbReference>
<comment type="similarity">
    <text evidence="8">Belongs to the MobA family.</text>
</comment>
<proteinExistence type="inferred from homology"/>
<dbReference type="RefSeq" id="WP_237979110.1">
    <property type="nucleotide sequence ID" value="NZ_JAKNCT010000009.1"/>
</dbReference>
<dbReference type="SUPFAM" id="SSF53448">
    <property type="entry name" value="Nucleotide-diphospho-sugar transferases"/>
    <property type="match status" value="1"/>
</dbReference>
<keyword evidence="10" id="KW-0548">Nucleotidyltransferase</keyword>
<keyword evidence="7 8" id="KW-0501">Molybdenum cofactor biosynthesis</keyword>
<dbReference type="CDD" id="cd02503">
    <property type="entry name" value="MobA"/>
    <property type="match status" value="1"/>
</dbReference>
<comment type="catalytic activity">
    <reaction evidence="8">
        <text>Mo-molybdopterin + GTP + H(+) = Mo-molybdopterin guanine dinucleotide + diphosphate</text>
        <dbReference type="Rhea" id="RHEA:34243"/>
        <dbReference type="ChEBI" id="CHEBI:15378"/>
        <dbReference type="ChEBI" id="CHEBI:33019"/>
        <dbReference type="ChEBI" id="CHEBI:37565"/>
        <dbReference type="ChEBI" id="CHEBI:71302"/>
        <dbReference type="ChEBI" id="CHEBI:71310"/>
        <dbReference type="EC" id="2.7.7.77"/>
    </reaction>
</comment>
<dbReference type="InterPro" id="IPR029044">
    <property type="entry name" value="Nucleotide-diphossugar_trans"/>
</dbReference>
<reference evidence="10 11" key="1">
    <citation type="submission" date="2022-02" db="EMBL/GenBank/DDBJ databases">
        <title>Mesosutterella porci, a novel member of the family Sutterellaceae from pig feces.</title>
        <authorList>
            <person name="Wylensek D."/>
            <person name="Clavel T."/>
        </authorList>
    </citation>
    <scope>NUCLEOTIDE SEQUENCE [LARGE SCALE GENOMIC DNA]</scope>
    <source>
        <strain evidence="11">oilRF-744-wt-GAM-9</strain>
    </source>
</reference>
<feature type="binding site" evidence="8">
    <location>
        <position position="21"/>
    </location>
    <ligand>
        <name>GTP</name>
        <dbReference type="ChEBI" id="CHEBI:37565"/>
    </ligand>
</feature>
<dbReference type="Pfam" id="PF12804">
    <property type="entry name" value="NTP_transf_3"/>
    <property type="match status" value="1"/>
</dbReference>
<dbReference type="Proteomes" id="UP001297600">
    <property type="component" value="Unassembled WGS sequence"/>
</dbReference>
<feature type="binding site" evidence="8">
    <location>
        <begin position="8"/>
        <end position="10"/>
    </location>
    <ligand>
        <name>GTP</name>
        <dbReference type="ChEBI" id="CHEBI:37565"/>
    </ligand>
</feature>
<dbReference type="PANTHER" id="PTHR19136:SF81">
    <property type="entry name" value="MOLYBDENUM COFACTOR GUANYLYLTRANSFERASE"/>
    <property type="match status" value="1"/>
</dbReference>
<dbReference type="PANTHER" id="PTHR19136">
    <property type="entry name" value="MOLYBDENUM COFACTOR GUANYLYLTRANSFERASE"/>
    <property type="match status" value="1"/>
</dbReference>
<evidence type="ECO:0000256" key="7">
    <source>
        <dbReference type="ARBA" id="ARBA00023150"/>
    </source>
</evidence>
<evidence type="ECO:0000256" key="3">
    <source>
        <dbReference type="ARBA" id="ARBA00022723"/>
    </source>
</evidence>
<evidence type="ECO:0000256" key="1">
    <source>
        <dbReference type="ARBA" id="ARBA00022490"/>
    </source>
</evidence>
<evidence type="ECO:0000256" key="2">
    <source>
        <dbReference type="ARBA" id="ARBA00022679"/>
    </source>
</evidence>
<dbReference type="Gene3D" id="3.90.550.10">
    <property type="entry name" value="Spore Coat Polysaccharide Biosynthesis Protein SpsA, Chain A"/>
    <property type="match status" value="1"/>
</dbReference>
<dbReference type="NCBIfam" id="TIGR02665">
    <property type="entry name" value="molyb_mobA"/>
    <property type="match status" value="1"/>
</dbReference>
<keyword evidence="3 8" id="KW-0479">Metal-binding</keyword>
<evidence type="ECO:0000256" key="4">
    <source>
        <dbReference type="ARBA" id="ARBA00022741"/>
    </source>
</evidence>
<evidence type="ECO:0000313" key="11">
    <source>
        <dbReference type="Proteomes" id="UP001297600"/>
    </source>
</evidence>
<dbReference type="InterPro" id="IPR013482">
    <property type="entry name" value="Molybde_CF_guanTrfase"/>
</dbReference>
<dbReference type="HAMAP" id="MF_00316">
    <property type="entry name" value="MobA"/>
    <property type="match status" value="1"/>
</dbReference>
<feature type="domain" description="MobA-like NTP transferase" evidence="9">
    <location>
        <begin position="5"/>
        <end position="158"/>
    </location>
</feature>
<keyword evidence="2 8" id="KW-0808">Transferase</keyword>
<comment type="subunit">
    <text evidence="8">Monomer.</text>
</comment>
<comment type="caution">
    <text evidence="10">The sequence shown here is derived from an EMBL/GenBank/DDBJ whole genome shotgun (WGS) entry which is preliminary data.</text>
</comment>
<keyword evidence="11" id="KW-1185">Reference proteome</keyword>
<comment type="domain">
    <text evidence="8">The N-terminal domain determines nucleotide recognition and specific binding, while the C-terminal domain determines the specific binding to the target protein.</text>
</comment>
<evidence type="ECO:0000256" key="8">
    <source>
        <dbReference type="HAMAP-Rule" id="MF_00316"/>
    </source>
</evidence>
<organism evidence="10 11">
    <name type="scientific">Mesosutterella porci</name>
    <dbReference type="NCBI Taxonomy" id="2915351"/>
    <lineage>
        <taxon>Bacteria</taxon>
        <taxon>Pseudomonadati</taxon>
        <taxon>Pseudomonadota</taxon>
        <taxon>Betaproteobacteria</taxon>
        <taxon>Burkholderiales</taxon>
        <taxon>Sutterellaceae</taxon>
        <taxon>Mesosutterella</taxon>
    </lineage>
</organism>
<gene>
    <name evidence="8 10" type="primary">mobA</name>
    <name evidence="10" type="ORF">MAF45_07980</name>
</gene>
<keyword evidence="6 8" id="KW-0342">GTP-binding</keyword>
<dbReference type="InterPro" id="IPR025877">
    <property type="entry name" value="MobA-like_NTP_Trfase"/>
</dbReference>